<accession>A0A375AET2</accession>
<evidence type="ECO:0000256" key="12">
    <source>
        <dbReference type="ARBA" id="ARBA00038905"/>
    </source>
</evidence>
<dbReference type="SUPFAM" id="SSF55811">
    <property type="entry name" value="Nudix"/>
    <property type="match status" value="1"/>
</dbReference>
<evidence type="ECO:0000256" key="14">
    <source>
        <dbReference type="ARBA" id="ARBA00041592"/>
    </source>
</evidence>
<dbReference type="PRINTS" id="PR01401">
    <property type="entry name" value="MUTATORMUTT"/>
</dbReference>
<dbReference type="PRINTS" id="PR00502">
    <property type="entry name" value="NUDIXFAMILY"/>
</dbReference>
<keyword evidence="6" id="KW-0227">DNA damage</keyword>
<dbReference type="EMBL" id="LT615367">
    <property type="protein sequence ID" value="SLM64600.1"/>
    <property type="molecule type" value="Genomic_DNA"/>
</dbReference>
<feature type="binding site" evidence="18">
    <location>
        <position position="59"/>
    </location>
    <ligand>
        <name>Mg(2+)</name>
        <dbReference type="ChEBI" id="CHEBI:18420"/>
    </ligand>
</feature>
<dbReference type="InterPro" id="IPR047127">
    <property type="entry name" value="MutT-like"/>
</dbReference>
<dbReference type="PROSITE" id="PS00893">
    <property type="entry name" value="NUDIX_BOX"/>
    <property type="match status" value="1"/>
</dbReference>
<comment type="cofactor">
    <cofactor evidence="1 18">
        <name>Mg(2+)</name>
        <dbReference type="ChEBI" id="CHEBI:18420"/>
    </cofactor>
</comment>
<proteinExistence type="inferred from homology"/>
<dbReference type="Pfam" id="PF14815">
    <property type="entry name" value="NUDIX_4"/>
    <property type="match status" value="1"/>
</dbReference>
<evidence type="ECO:0000256" key="5">
    <source>
        <dbReference type="ARBA" id="ARBA00022723"/>
    </source>
</evidence>
<organism evidence="20 21">
    <name type="scientific">Dickeya aquatica</name>
    <dbReference type="NCBI Taxonomy" id="1401087"/>
    <lineage>
        <taxon>Bacteria</taxon>
        <taxon>Pseudomonadati</taxon>
        <taxon>Pseudomonadota</taxon>
        <taxon>Gammaproteobacteria</taxon>
        <taxon>Enterobacterales</taxon>
        <taxon>Pectobacteriaceae</taxon>
        <taxon>Dickeya</taxon>
    </lineage>
</organism>
<reference evidence="20 21" key="1">
    <citation type="submission" date="2016-09" db="EMBL/GenBank/DDBJ databases">
        <authorList>
            <person name="Reverchon S."/>
            <person name="Nasser W."/>
            <person name="Leonard S."/>
            <person name="Brochier C."/>
            <person name="Duprey A."/>
        </authorList>
    </citation>
    <scope>NUCLEOTIDE SEQUENCE [LARGE SCALE GENOMIC DNA]</scope>
    <source>
        <strain evidence="20 21">174/2</strain>
    </source>
</reference>
<dbReference type="GO" id="GO:0006260">
    <property type="term" value="P:DNA replication"/>
    <property type="evidence" value="ECO:0007669"/>
    <property type="project" value="UniProtKB-KW"/>
</dbReference>
<evidence type="ECO:0000256" key="9">
    <source>
        <dbReference type="ARBA" id="ARBA00023204"/>
    </source>
</evidence>
<dbReference type="GO" id="GO:0006281">
    <property type="term" value="P:DNA repair"/>
    <property type="evidence" value="ECO:0007669"/>
    <property type="project" value="UniProtKB-KW"/>
</dbReference>
<evidence type="ECO:0000259" key="19">
    <source>
        <dbReference type="PROSITE" id="PS51462"/>
    </source>
</evidence>
<dbReference type="InterPro" id="IPR029119">
    <property type="entry name" value="MutY_C"/>
</dbReference>
<keyword evidence="3" id="KW-0515">Mutator protein</keyword>
<dbReference type="AlphaFoldDB" id="A0A375AET2"/>
<dbReference type="PANTHER" id="PTHR47707">
    <property type="entry name" value="8-OXO-DGTP DIPHOSPHATASE"/>
    <property type="match status" value="1"/>
</dbReference>
<evidence type="ECO:0000256" key="4">
    <source>
        <dbReference type="ARBA" id="ARBA00022705"/>
    </source>
</evidence>
<feature type="binding site" evidence="17">
    <location>
        <position position="121"/>
    </location>
    <ligand>
        <name>8-oxo-dGTP</name>
        <dbReference type="ChEBI" id="CHEBI:77896"/>
    </ligand>
</feature>
<dbReference type="CDD" id="cd03425">
    <property type="entry name" value="NUDIX_MutT_NudA_like"/>
    <property type="match status" value="1"/>
</dbReference>
<gene>
    <name evidence="20" type="primary">mutT</name>
    <name evidence="20" type="ORF">DAQ1742_03808</name>
</gene>
<feature type="binding site" evidence="18">
    <location>
        <position position="39"/>
    </location>
    <ligand>
        <name>Mg(2+)</name>
        <dbReference type="ChEBI" id="CHEBI:18420"/>
    </ligand>
</feature>
<dbReference type="EC" id="3.6.1.55" evidence="12"/>
<feature type="binding site" evidence="17">
    <location>
        <position position="30"/>
    </location>
    <ligand>
        <name>8-oxo-dGTP</name>
        <dbReference type="ChEBI" id="CHEBI:77896"/>
    </ligand>
</feature>
<dbReference type="InterPro" id="IPR020476">
    <property type="entry name" value="Nudix_hydrolase"/>
</dbReference>
<dbReference type="InterPro" id="IPR003561">
    <property type="entry name" value="Mutator_MutT"/>
</dbReference>
<keyword evidence="5 18" id="KW-0479">Metal-binding</keyword>
<dbReference type="Gene3D" id="3.90.79.10">
    <property type="entry name" value="Nucleoside Triphosphate Pyrophosphohydrolase"/>
    <property type="match status" value="1"/>
</dbReference>
<dbReference type="NCBIfam" id="NF008044">
    <property type="entry name" value="PRK10776.1"/>
    <property type="match status" value="1"/>
</dbReference>
<dbReference type="GO" id="GO:0035539">
    <property type="term" value="F:8-oxo-7,8-dihydrodeoxyguanosine triphosphate pyrophosphatase activity"/>
    <property type="evidence" value="ECO:0007669"/>
    <property type="project" value="UniProtKB-EC"/>
</dbReference>
<dbReference type="KEGG" id="daq:DAQ1742_03808"/>
<protein>
    <recommendedName>
        <fullName evidence="13">8-oxo-dGTP diphosphatase</fullName>
        <ecNumber evidence="12">3.6.1.55</ecNumber>
    </recommendedName>
    <alternativeName>
        <fullName evidence="16">7,8-dihydro-8-oxoguanine-triphosphatase</fullName>
    </alternativeName>
    <alternativeName>
        <fullName evidence="15">Mutator protein MutT</fullName>
    </alternativeName>
    <alternativeName>
        <fullName evidence="14">dGTP pyrophosphohydrolase</fullName>
    </alternativeName>
</protein>
<keyword evidence="9" id="KW-0234">DNA repair</keyword>
<evidence type="ECO:0000256" key="7">
    <source>
        <dbReference type="ARBA" id="ARBA00022801"/>
    </source>
</evidence>
<dbReference type="PROSITE" id="PS51462">
    <property type="entry name" value="NUDIX"/>
    <property type="match status" value="1"/>
</dbReference>
<dbReference type="GO" id="GO:0044716">
    <property type="term" value="F:8-oxo-GDP phosphatase activity"/>
    <property type="evidence" value="ECO:0007669"/>
    <property type="project" value="TreeGrafter"/>
</dbReference>
<feature type="binding site" evidence="17">
    <location>
        <begin position="36"/>
        <end position="39"/>
    </location>
    <ligand>
        <name>8-oxo-dGTP</name>
        <dbReference type="ChEBI" id="CHEBI:77896"/>
    </ligand>
</feature>
<keyword evidence="21" id="KW-1185">Reference proteome</keyword>
<dbReference type="RefSeq" id="WP_035344193.1">
    <property type="nucleotide sequence ID" value="NZ_LT615367.1"/>
</dbReference>
<feature type="binding site" evidence="17">
    <location>
        <position position="25"/>
    </location>
    <ligand>
        <name>8-oxo-dGTP</name>
        <dbReference type="ChEBI" id="CHEBI:77896"/>
    </ligand>
</feature>
<dbReference type="GO" id="GO:0044715">
    <property type="term" value="F:8-oxo-dGDP phosphatase activity"/>
    <property type="evidence" value="ECO:0007669"/>
    <property type="project" value="TreeGrafter"/>
</dbReference>
<evidence type="ECO:0000256" key="16">
    <source>
        <dbReference type="ARBA" id="ARBA00042798"/>
    </source>
</evidence>
<comment type="similarity">
    <text evidence="2">Belongs to the Nudix hydrolase family.</text>
</comment>
<evidence type="ECO:0000256" key="10">
    <source>
        <dbReference type="ARBA" id="ARBA00035861"/>
    </source>
</evidence>
<feature type="domain" description="Nudix hydrolase" evidence="19">
    <location>
        <begin position="3"/>
        <end position="130"/>
    </location>
</feature>
<dbReference type="InterPro" id="IPR020084">
    <property type="entry name" value="NUDIX_hydrolase_CS"/>
</dbReference>
<comment type="catalytic activity">
    <reaction evidence="10">
        <text>8-oxo-dGTP + H2O = 8-oxo-dGMP + diphosphate + H(+)</text>
        <dbReference type="Rhea" id="RHEA:31575"/>
        <dbReference type="ChEBI" id="CHEBI:15377"/>
        <dbReference type="ChEBI" id="CHEBI:15378"/>
        <dbReference type="ChEBI" id="CHEBI:33019"/>
        <dbReference type="ChEBI" id="CHEBI:63224"/>
        <dbReference type="ChEBI" id="CHEBI:77896"/>
        <dbReference type="EC" id="3.6.1.55"/>
    </reaction>
</comment>
<keyword evidence="4" id="KW-0235">DNA replication</keyword>
<evidence type="ECO:0000313" key="21">
    <source>
        <dbReference type="Proteomes" id="UP000294820"/>
    </source>
</evidence>
<evidence type="ECO:0000256" key="2">
    <source>
        <dbReference type="ARBA" id="ARBA00005582"/>
    </source>
</evidence>
<dbReference type="NCBIfam" id="TIGR00586">
    <property type="entry name" value="mutt"/>
    <property type="match status" value="1"/>
</dbReference>
<dbReference type="GO" id="GO:0046872">
    <property type="term" value="F:metal ion binding"/>
    <property type="evidence" value="ECO:0007669"/>
    <property type="project" value="UniProtKB-KW"/>
</dbReference>
<dbReference type="FunFam" id="3.90.79.10:FF:000014">
    <property type="entry name" value="8-oxo-dGTP diphosphatase MutT"/>
    <property type="match status" value="1"/>
</dbReference>
<evidence type="ECO:0000313" key="20">
    <source>
        <dbReference type="EMBL" id="SLM64600.1"/>
    </source>
</evidence>
<evidence type="ECO:0000256" key="18">
    <source>
        <dbReference type="PIRSR" id="PIRSR603561-2"/>
    </source>
</evidence>
<dbReference type="GO" id="GO:0008413">
    <property type="term" value="F:8-oxo-7,8-dihydroguanosine triphosphate pyrophosphatase activity"/>
    <property type="evidence" value="ECO:0007669"/>
    <property type="project" value="InterPro"/>
</dbReference>
<keyword evidence="7 20" id="KW-0378">Hydrolase</keyword>
<dbReference type="PANTHER" id="PTHR47707:SF1">
    <property type="entry name" value="NUDIX HYDROLASE FAMILY PROTEIN"/>
    <property type="match status" value="1"/>
</dbReference>
<evidence type="ECO:0000256" key="15">
    <source>
        <dbReference type="ARBA" id="ARBA00041979"/>
    </source>
</evidence>
<dbReference type="InterPro" id="IPR015797">
    <property type="entry name" value="NUDIX_hydrolase-like_dom_sf"/>
</dbReference>
<dbReference type="InterPro" id="IPR000086">
    <property type="entry name" value="NUDIX_hydrolase_dom"/>
</dbReference>
<evidence type="ECO:0000256" key="1">
    <source>
        <dbReference type="ARBA" id="ARBA00001946"/>
    </source>
</evidence>
<keyword evidence="8 18" id="KW-0460">Magnesium</keyword>
<evidence type="ECO:0000256" key="11">
    <source>
        <dbReference type="ARBA" id="ARBA00036904"/>
    </source>
</evidence>
<evidence type="ECO:0000256" key="3">
    <source>
        <dbReference type="ARBA" id="ARBA00022457"/>
    </source>
</evidence>
<evidence type="ECO:0000256" key="8">
    <source>
        <dbReference type="ARBA" id="ARBA00022842"/>
    </source>
</evidence>
<comment type="catalytic activity">
    <reaction evidence="11">
        <text>8-oxo-GTP + H2O = 8-oxo-GMP + diphosphate + H(+)</text>
        <dbReference type="Rhea" id="RHEA:67616"/>
        <dbReference type="ChEBI" id="CHEBI:15377"/>
        <dbReference type="ChEBI" id="CHEBI:15378"/>
        <dbReference type="ChEBI" id="CHEBI:33019"/>
        <dbReference type="ChEBI" id="CHEBI:143553"/>
        <dbReference type="ChEBI" id="CHEBI:145694"/>
    </reaction>
</comment>
<evidence type="ECO:0000256" key="17">
    <source>
        <dbReference type="PIRSR" id="PIRSR603561-1"/>
    </source>
</evidence>
<dbReference type="Proteomes" id="UP000294820">
    <property type="component" value="Chromosome 1"/>
</dbReference>
<evidence type="ECO:0000256" key="6">
    <source>
        <dbReference type="ARBA" id="ARBA00022763"/>
    </source>
</evidence>
<name>A0A375AET2_9GAMM</name>
<sequence>MVQKSLSVAVGIIRNPQQAFFIARRPEGVHMAGKWEFPGGKVEKGETPEQALIRELHEEVGIDVISAKPLESKTFSAGDRIITLHFFLVEQWLGEPYGREGQASRWLRADELDEEAFPPANVDMIRRLKAGIAST</sequence>
<evidence type="ECO:0000256" key="13">
    <source>
        <dbReference type="ARBA" id="ARBA00040794"/>
    </source>
</evidence>